<evidence type="ECO:0000313" key="3">
    <source>
        <dbReference type="Proteomes" id="UP000033865"/>
    </source>
</evidence>
<dbReference type="Proteomes" id="UP000033865">
    <property type="component" value="Unassembled WGS sequence"/>
</dbReference>
<dbReference type="EMBL" id="LCRN01000016">
    <property type="protein sequence ID" value="KKW36659.1"/>
    <property type="molecule type" value="Genomic_DNA"/>
</dbReference>
<feature type="transmembrane region" description="Helical" evidence="1">
    <location>
        <begin position="67"/>
        <end position="86"/>
    </location>
</feature>
<sequence>MPFKTAFHAILAVLILHIIFTVSGAYWSVNHLDKPMHFLGGLAMGLLGLAIHHAVASRHHTHHVPIWYHALFVVGFAMLVGVAWEFHEYMLDNTLVIWYDLPKSQLSLADTMGDFLMDFLGATAAFLFFRTRL</sequence>
<comment type="caution">
    <text evidence="2">The sequence shown here is derived from an EMBL/GenBank/DDBJ whole genome shotgun (WGS) entry which is preliminary data.</text>
</comment>
<dbReference type="InterPro" id="IPR014509">
    <property type="entry name" value="YjdF-like"/>
</dbReference>
<keyword evidence="1" id="KW-0472">Membrane</keyword>
<feature type="transmembrane region" description="Helical" evidence="1">
    <location>
        <begin position="7"/>
        <end position="29"/>
    </location>
</feature>
<protein>
    <submittedName>
        <fullName evidence="2">Integral membrane protein</fullName>
    </submittedName>
</protein>
<proteinExistence type="predicted"/>
<accession>A0A0G2AUX5</accession>
<evidence type="ECO:0000256" key="1">
    <source>
        <dbReference type="SAM" id="Phobius"/>
    </source>
</evidence>
<evidence type="ECO:0000313" key="2">
    <source>
        <dbReference type="EMBL" id="KKW36659.1"/>
    </source>
</evidence>
<feature type="transmembrane region" description="Helical" evidence="1">
    <location>
        <begin position="35"/>
        <end position="55"/>
    </location>
</feature>
<organism evidence="2 3">
    <name type="scientific">Candidatus Uhrbacteria bacterium GW2011_GWC2_53_7</name>
    <dbReference type="NCBI Taxonomy" id="1618986"/>
    <lineage>
        <taxon>Bacteria</taxon>
        <taxon>Candidatus Uhriibacteriota</taxon>
    </lineage>
</organism>
<reference evidence="2 3" key="1">
    <citation type="journal article" date="2015" name="Nature">
        <title>rRNA introns, odd ribosomes, and small enigmatic genomes across a large radiation of phyla.</title>
        <authorList>
            <person name="Brown C.T."/>
            <person name="Hug L.A."/>
            <person name="Thomas B.C."/>
            <person name="Sharon I."/>
            <person name="Castelle C.J."/>
            <person name="Singh A."/>
            <person name="Wilkins M.J."/>
            <person name="Williams K.H."/>
            <person name="Banfield J.F."/>
        </authorList>
    </citation>
    <scope>NUCLEOTIDE SEQUENCE [LARGE SCALE GENOMIC DNA]</scope>
</reference>
<dbReference type="Pfam" id="PF09997">
    <property type="entry name" value="DUF2238"/>
    <property type="match status" value="1"/>
</dbReference>
<keyword evidence="1" id="KW-0812">Transmembrane</keyword>
<keyword evidence="1" id="KW-1133">Transmembrane helix</keyword>
<dbReference type="AlphaFoldDB" id="A0A0G2AUX5"/>
<name>A0A0G2AUX5_9BACT</name>
<gene>
    <name evidence="2" type="ORF">UY82_C0016G0004</name>
</gene>
<feature type="transmembrane region" description="Helical" evidence="1">
    <location>
        <begin position="106"/>
        <end position="129"/>
    </location>
</feature>